<feature type="domain" description="Glycosyl transferase family 1" evidence="1">
    <location>
        <begin position="193"/>
        <end position="345"/>
    </location>
</feature>
<dbReference type="Pfam" id="PF00534">
    <property type="entry name" value="Glycos_transf_1"/>
    <property type="match status" value="1"/>
</dbReference>
<dbReference type="EC" id="2.4.-.-" evidence="2"/>
<dbReference type="InterPro" id="IPR001296">
    <property type="entry name" value="Glyco_trans_1"/>
</dbReference>
<dbReference type="SUPFAM" id="SSF53756">
    <property type="entry name" value="UDP-Glycosyltransferase/glycogen phosphorylase"/>
    <property type="match status" value="1"/>
</dbReference>
<evidence type="ECO:0000313" key="3">
    <source>
        <dbReference type="Proteomes" id="UP001249959"/>
    </source>
</evidence>
<dbReference type="PANTHER" id="PTHR45947:SF3">
    <property type="entry name" value="SULFOQUINOVOSYL TRANSFERASE SQD2"/>
    <property type="match status" value="1"/>
</dbReference>
<name>A0ABU3TTJ1_9BACT</name>
<keyword evidence="2" id="KW-0328">Glycosyltransferase</keyword>
<dbReference type="InterPro" id="IPR050194">
    <property type="entry name" value="Glycosyltransferase_grp1"/>
</dbReference>
<evidence type="ECO:0000259" key="1">
    <source>
        <dbReference type="Pfam" id="PF00534"/>
    </source>
</evidence>
<protein>
    <submittedName>
        <fullName evidence="2">Glycosyltransferase family 4 protein</fullName>
        <ecNumber evidence="2">2.4.-.-</ecNumber>
    </submittedName>
</protein>
<gene>
    <name evidence="2" type="ORF">PQG45_09060</name>
</gene>
<dbReference type="Proteomes" id="UP001249959">
    <property type="component" value="Unassembled WGS sequence"/>
</dbReference>
<dbReference type="EMBL" id="JAVNWW010000004">
    <property type="protein sequence ID" value="MDU0809180.1"/>
    <property type="molecule type" value="Genomic_DNA"/>
</dbReference>
<dbReference type="PANTHER" id="PTHR45947">
    <property type="entry name" value="SULFOQUINOVOSYL TRANSFERASE SQD2"/>
    <property type="match status" value="1"/>
</dbReference>
<dbReference type="CDD" id="cd03801">
    <property type="entry name" value="GT4_PimA-like"/>
    <property type="match status" value="1"/>
</dbReference>
<dbReference type="RefSeq" id="WP_315574318.1">
    <property type="nucleotide sequence ID" value="NZ_JARDXH010000001.1"/>
</dbReference>
<reference evidence="2 3" key="1">
    <citation type="submission" date="2023-09" db="EMBL/GenBank/DDBJ databases">
        <title>Aquirufa genomes.</title>
        <authorList>
            <person name="Pitt A."/>
        </authorList>
    </citation>
    <scope>NUCLEOTIDE SEQUENCE [LARGE SCALE GENOMIC DNA]</scope>
    <source>
        <strain evidence="2 3">LEOWEIH-7C</strain>
    </source>
</reference>
<evidence type="ECO:0000313" key="2">
    <source>
        <dbReference type="EMBL" id="MDU0809180.1"/>
    </source>
</evidence>
<dbReference type="Gene3D" id="3.40.50.2000">
    <property type="entry name" value="Glycogen Phosphorylase B"/>
    <property type="match status" value="2"/>
</dbReference>
<proteinExistence type="predicted"/>
<organism evidence="2 3">
    <name type="scientific">Aquirufa regiilacus</name>
    <dbReference type="NCBI Taxonomy" id="3024868"/>
    <lineage>
        <taxon>Bacteria</taxon>
        <taxon>Pseudomonadati</taxon>
        <taxon>Bacteroidota</taxon>
        <taxon>Cytophagia</taxon>
        <taxon>Cytophagales</taxon>
        <taxon>Flectobacillaceae</taxon>
        <taxon>Aquirufa</taxon>
    </lineage>
</organism>
<accession>A0ABU3TTJ1</accession>
<keyword evidence="3" id="KW-1185">Reference proteome</keyword>
<comment type="caution">
    <text evidence="2">The sequence shown here is derived from an EMBL/GenBank/DDBJ whole genome shotgun (WGS) entry which is preliminary data.</text>
</comment>
<keyword evidence="2" id="KW-0808">Transferase</keyword>
<dbReference type="GO" id="GO:0016757">
    <property type="term" value="F:glycosyltransferase activity"/>
    <property type="evidence" value="ECO:0007669"/>
    <property type="project" value="UniProtKB-KW"/>
</dbReference>
<sequence>MRILILHNLLWSQYKSVVFEKIAQTCAPEDEVLVVQTAITEKGREDLVDFDVANYAYRFPVRLLNRIPLQQVSPWKTTWDWIRIILAFRPDVINLTGYSEVGTLPVLLLSKCIGIKTIMTVESIENLSARGNALANTLKTTYKRFLIRLCYGFFSYGLNTNKFLFQSGVGKRQILSYLNAFDKIAFHATLPTQPENPHNKPYLLFVGRLSPEKNLPALFDLLKHLPMDLLVVGNGPQHDELTLKKQRESIDNVHLLGTVAWGNLANLYQHATALMLVSTAETWGMVANEAQELHKPVICTEACGCANDLVIDGQNGLVLSDITSPANIHKIQQFLADFPRQQAAIEGFSQRNSQIFSVERLAAEMLSGFQHLGKR</sequence>